<dbReference type="EMBL" id="CAEZUI010000034">
    <property type="protein sequence ID" value="CAB4593772.1"/>
    <property type="molecule type" value="Genomic_DNA"/>
</dbReference>
<gene>
    <name evidence="1" type="ORF">UFOPK1807_00422</name>
</gene>
<organism evidence="1">
    <name type="scientific">freshwater metagenome</name>
    <dbReference type="NCBI Taxonomy" id="449393"/>
    <lineage>
        <taxon>unclassified sequences</taxon>
        <taxon>metagenomes</taxon>
        <taxon>ecological metagenomes</taxon>
    </lineage>
</organism>
<evidence type="ECO:0000313" key="1">
    <source>
        <dbReference type="EMBL" id="CAB4593772.1"/>
    </source>
</evidence>
<proteinExistence type="predicted"/>
<accession>A0A6J6FXJ9</accession>
<sequence length="158" mass="17760">MEPNLSSRKYVDPVSHDGIRDALTQLASPKFFFESLARECARSDRNSTPLTAIRFLLVEDALGGSQVESSSDYEIAIINFSKALNIHSRRSDLSARMARFEFISLLACTEPDTEKYISRVRNGYRDQGFIARASSVLRISKEAPLSLLNRLDRALESN</sequence>
<dbReference type="Gene3D" id="3.30.70.270">
    <property type="match status" value="1"/>
</dbReference>
<reference evidence="1" key="1">
    <citation type="submission" date="2020-05" db="EMBL/GenBank/DDBJ databases">
        <authorList>
            <person name="Chiriac C."/>
            <person name="Salcher M."/>
            <person name="Ghai R."/>
            <person name="Kavagutti S V."/>
        </authorList>
    </citation>
    <scope>NUCLEOTIDE SEQUENCE</scope>
</reference>
<dbReference type="InterPro" id="IPR043128">
    <property type="entry name" value="Rev_trsase/Diguanyl_cyclase"/>
</dbReference>
<protein>
    <submittedName>
        <fullName evidence="1">Unannotated protein</fullName>
    </submittedName>
</protein>
<dbReference type="AlphaFoldDB" id="A0A6J6FXJ9"/>
<name>A0A6J6FXJ9_9ZZZZ</name>